<sequence>MTLEGAEARAGCLTFCHVTNMNYICDMGKQLKSTHQLIKEAEFDK</sequence>
<dbReference type="EMBL" id="ADEG01000078">
    <property type="protein sequence ID" value="EFA91675.1"/>
    <property type="molecule type" value="Genomic_DNA"/>
</dbReference>
<name>D1W715_9BACT</name>
<comment type="caution">
    <text evidence="1">The sequence shown here is derived from an EMBL/GenBank/DDBJ whole genome shotgun (WGS) entry which is preliminary data.</text>
</comment>
<accession>D1W715</accession>
<gene>
    <name evidence="1" type="ORF">HMPREF0650_2363</name>
</gene>
<evidence type="ECO:0000313" key="2">
    <source>
        <dbReference type="Proteomes" id="UP000005283"/>
    </source>
</evidence>
<dbReference type="Proteomes" id="UP000005283">
    <property type="component" value="Unassembled WGS sequence"/>
</dbReference>
<evidence type="ECO:0000313" key="1">
    <source>
        <dbReference type="EMBL" id="EFA91675.1"/>
    </source>
</evidence>
<keyword evidence="2" id="KW-1185">Reference proteome</keyword>
<proteinExistence type="predicted"/>
<organism evidence="1 2">
    <name type="scientific">Hoylesella buccalis ATCC 35310</name>
    <dbReference type="NCBI Taxonomy" id="679190"/>
    <lineage>
        <taxon>Bacteria</taxon>
        <taxon>Pseudomonadati</taxon>
        <taxon>Bacteroidota</taxon>
        <taxon>Bacteroidia</taxon>
        <taxon>Bacteroidales</taxon>
        <taxon>Prevotellaceae</taxon>
        <taxon>Hoylesella</taxon>
    </lineage>
</organism>
<protein>
    <submittedName>
        <fullName evidence="1">Uncharacterized protein</fullName>
    </submittedName>
</protein>
<dbReference type="AlphaFoldDB" id="D1W715"/>
<reference evidence="1 2" key="1">
    <citation type="submission" date="2009-12" db="EMBL/GenBank/DDBJ databases">
        <title>Genome Sequence of Prevotella buccalis ATCC 35310.</title>
        <authorList>
            <person name="Durkin A.S."/>
            <person name="Madupu R."/>
            <person name="Torralba M."/>
            <person name="Methe B."/>
            <person name="Sutton G."/>
            <person name="Strausberg R.L."/>
            <person name="Nelson K.E."/>
        </authorList>
    </citation>
    <scope>NUCLEOTIDE SEQUENCE [LARGE SCALE GENOMIC DNA]</scope>
    <source>
        <strain evidence="1 2">ATCC 35310</strain>
    </source>
</reference>